<dbReference type="Proteomes" id="UP000523955">
    <property type="component" value="Unassembled WGS sequence"/>
</dbReference>
<reference evidence="3 4" key="1">
    <citation type="submission" date="2020-08" db="EMBL/GenBank/DDBJ databases">
        <authorList>
            <person name="Seo M.-J."/>
        </authorList>
    </citation>
    <scope>NUCLEOTIDE SEQUENCE [LARGE SCALE GENOMIC DNA]</scope>
    <source>
        <strain evidence="3 4">KIGAM211</strain>
    </source>
</reference>
<dbReference type="Pfam" id="PF13091">
    <property type="entry name" value="PLDc_2"/>
    <property type="match status" value="1"/>
</dbReference>
<evidence type="ECO:0000313" key="3">
    <source>
        <dbReference type="EMBL" id="MBB6629031.1"/>
    </source>
</evidence>
<proteinExistence type="predicted"/>
<dbReference type="EMBL" id="JACKXE010000001">
    <property type="protein sequence ID" value="MBB6629031.1"/>
    <property type="molecule type" value="Genomic_DNA"/>
</dbReference>
<evidence type="ECO:0000256" key="1">
    <source>
        <dbReference type="SAM" id="SignalP"/>
    </source>
</evidence>
<dbReference type="AlphaFoldDB" id="A0A7X0RIP5"/>
<feature type="chain" id="PRO_5031557869" description="Phospholipase D-like domain-containing protein" evidence="1">
    <location>
        <begin position="28"/>
        <end position="438"/>
    </location>
</feature>
<sequence>MTARTIKLFVALLVCVGLVLPAQAAVAAEPKFTPRSGVTFNNPLGDAPTRNAIFNKITRSIDGSPKGSNIRIFTWNFLTRVGVDALLRAQRRGVQVELLMAKSNTTEIDNRPFRRLKNSLKAGNAHRKKSRYSYAKVCDHSCRGTAGTSHSKFYLFSQVGKAKHVYMQGSANYTVAAATNQWNDLYTHTGQSKLYRFARKVFEEASRDKPVKPPYAVKDFGLSRIMFFPDMGKDVPDPVMSLLNKVSCRGATNTASNRTVLRLAPDVIRNERGMRIAKKLRSLWEKGCDIHIGYTVLGVSIARMLRDQSGRGPVPLKHLVQDANQDGEFDNYFHLKAMSIVGHIGKNRGDYMVLNGSANLSGLARGSDENLAIYHRRSATLKYQSYINYWYDNFPSGGSSKSSPLMFGAGPDYVLEGESASAAQRRPFVNPFAHVDMD</sequence>
<dbReference type="Gene3D" id="3.30.870.10">
    <property type="entry name" value="Endonuclease Chain A"/>
    <property type="match status" value="1"/>
</dbReference>
<dbReference type="InterPro" id="IPR025202">
    <property type="entry name" value="PLD-like_dom"/>
</dbReference>
<evidence type="ECO:0000313" key="4">
    <source>
        <dbReference type="Proteomes" id="UP000523955"/>
    </source>
</evidence>
<name>A0A7X0RIP5_9ACTN</name>
<keyword evidence="4" id="KW-1185">Reference proteome</keyword>
<evidence type="ECO:0000259" key="2">
    <source>
        <dbReference type="Pfam" id="PF13091"/>
    </source>
</evidence>
<organism evidence="3 4">
    <name type="scientific">Nocardioides luti</name>
    <dbReference type="NCBI Taxonomy" id="2761101"/>
    <lineage>
        <taxon>Bacteria</taxon>
        <taxon>Bacillati</taxon>
        <taxon>Actinomycetota</taxon>
        <taxon>Actinomycetes</taxon>
        <taxon>Propionibacteriales</taxon>
        <taxon>Nocardioidaceae</taxon>
        <taxon>Nocardioides</taxon>
    </lineage>
</organism>
<dbReference type="SUPFAM" id="SSF56024">
    <property type="entry name" value="Phospholipase D/nuclease"/>
    <property type="match status" value="1"/>
</dbReference>
<feature type="signal peptide" evidence="1">
    <location>
        <begin position="1"/>
        <end position="27"/>
    </location>
</feature>
<feature type="domain" description="Phospholipase D-like" evidence="2">
    <location>
        <begin position="68"/>
        <end position="200"/>
    </location>
</feature>
<comment type="caution">
    <text evidence="3">The sequence shown here is derived from an EMBL/GenBank/DDBJ whole genome shotgun (WGS) entry which is preliminary data.</text>
</comment>
<protein>
    <recommendedName>
        <fullName evidence="2">Phospholipase D-like domain-containing protein</fullName>
    </recommendedName>
</protein>
<gene>
    <name evidence="3" type="ORF">H5V45_17020</name>
</gene>
<keyword evidence="1" id="KW-0732">Signal</keyword>
<dbReference type="RefSeq" id="WP_185254028.1">
    <property type="nucleotide sequence ID" value="NZ_JACKXE010000001.1"/>
</dbReference>
<accession>A0A7X0RIP5</accession>